<dbReference type="AlphaFoldDB" id="A0AAV8Q936"/>
<dbReference type="Proteomes" id="UP001222027">
    <property type="component" value="Unassembled WGS sequence"/>
</dbReference>
<name>A0AAV8Q936_ENSVE</name>
<sequence length="69" mass="7571">MIQSSGLLSKAARKPAALPSELTPLRPRLGHGTRKPNSKCSRTWAGVDDHRLFIVSVEERSPRSEDTSS</sequence>
<dbReference type="EMBL" id="JAQQAF010000002">
    <property type="protein sequence ID" value="KAJ8504547.1"/>
    <property type="molecule type" value="Genomic_DNA"/>
</dbReference>
<protein>
    <submittedName>
        <fullName evidence="2">Uncharacterized protein</fullName>
    </submittedName>
</protein>
<comment type="caution">
    <text evidence="2">The sequence shown here is derived from an EMBL/GenBank/DDBJ whole genome shotgun (WGS) entry which is preliminary data.</text>
</comment>
<accession>A0AAV8Q936</accession>
<proteinExistence type="predicted"/>
<feature type="region of interest" description="Disordered" evidence="1">
    <location>
        <begin position="1"/>
        <end position="42"/>
    </location>
</feature>
<evidence type="ECO:0000256" key="1">
    <source>
        <dbReference type="SAM" id="MobiDB-lite"/>
    </source>
</evidence>
<feature type="compositionally biased region" description="Basic residues" evidence="1">
    <location>
        <begin position="28"/>
        <end position="37"/>
    </location>
</feature>
<gene>
    <name evidence="2" type="ORF">OPV22_005433</name>
</gene>
<keyword evidence="3" id="KW-1185">Reference proteome</keyword>
<evidence type="ECO:0000313" key="2">
    <source>
        <dbReference type="EMBL" id="KAJ8504547.1"/>
    </source>
</evidence>
<reference evidence="2 3" key="1">
    <citation type="submission" date="2022-12" db="EMBL/GenBank/DDBJ databases">
        <title>Chromosome-scale assembly of the Ensete ventricosum genome.</title>
        <authorList>
            <person name="Dussert Y."/>
            <person name="Stocks J."/>
            <person name="Wendawek A."/>
            <person name="Woldeyes F."/>
            <person name="Nichols R.A."/>
            <person name="Borrell J.S."/>
        </authorList>
    </citation>
    <scope>NUCLEOTIDE SEQUENCE [LARGE SCALE GENOMIC DNA]</scope>
    <source>
        <strain evidence="3">cv. Maze</strain>
        <tissue evidence="2">Seeds</tissue>
    </source>
</reference>
<evidence type="ECO:0000313" key="3">
    <source>
        <dbReference type="Proteomes" id="UP001222027"/>
    </source>
</evidence>
<organism evidence="2 3">
    <name type="scientific">Ensete ventricosum</name>
    <name type="common">Abyssinian banana</name>
    <name type="synonym">Musa ensete</name>
    <dbReference type="NCBI Taxonomy" id="4639"/>
    <lineage>
        <taxon>Eukaryota</taxon>
        <taxon>Viridiplantae</taxon>
        <taxon>Streptophyta</taxon>
        <taxon>Embryophyta</taxon>
        <taxon>Tracheophyta</taxon>
        <taxon>Spermatophyta</taxon>
        <taxon>Magnoliopsida</taxon>
        <taxon>Liliopsida</taxon>
        <taxon>Zingiberales</taxon>
        <taxon>Musaceae</taxon>
        <taxon>Ensete</taxon>
    </lineage>
</organism>